<organism evidence="2">
    <name type="scientific">Neodiprion lecontei</name>
    <name type="common">Redheaded pine sawfly</name>
    <dbReference type="NCBI Taxonomy" id="441921"/>
    <lineage>
        <taxon>Eukaryota</taxon>
        <taxon>Metazoa</taxon>
        <taxon>Ecdysozoa</taxon>
        <taxon>Arthropoda</taxon>
        <taxon>Hexapoda</taxon>
        <taxon>Insecta</taxon>
        <taxon>Pterygota</taxon>
        <taxon>Neoptera</taxon>
        <taxon>Endopterygota</taxon>
        <taxon>Hymenoptera</taxon>
        <taxon>Tenthredinoidea</taxon>
        <taxon>Diprionidae</taxon>
        <taxon>Diprioninae</taxon>
        <taxon>Neodiprion</taxon>
    </lineage>
</organism>
<keyword evidence="1" id="KW-1185">Reference proteome</keyword>
<name>A0A6J0CCE7_NEOLC</name>
<reference evidence="2" key="1">
    <citation type="submission" date="2025-08" db="UniProtKB">
        <authorList>
            <consortium name="RefSeq"/>
        </authorList>
    </citation>
    <scope>IDENTIFICATION</scope>
    <source>
        <tissue evidence="2">Thorax and Abdomen</tissue>
    </source>
</reference>
<evidence type="ECO:0000313" key="1">
    <source>
        <dbReference type="Proteomes" id="UP000829291"/>
    </source>
</evidence>
<dbReference type="Proteomes" id="UP000829291">
    <property type="component" value="Chromosome 7"/>
</dbReference>
<accession>A0A6J0CCE7</accession>
<protein>
    <submittedName>
        <fullName evidence="2">Uncharacterized protein LOC107227655</fullName>
    </submittedName>
</protein>
<proteinExistence type="predicted"/>
<dbReference type="RefSeq" id="XP_015524363.2">
    <property type="nucleotide sequence ID" value="XM_015668877.2"/>
</dbReference>
<dbReference type="GeneID" id="107227655"/>
<gene>
    <name evidence="2" type="primary">LOC107227655</name>
</gene>
<dbReference type="KEGG" id="nlo:107227655"/>
<dbReference type="InParanoid" id="A0A6J0CCE7"/>
<evidence type="ECO:0000313" key="2">
    <source>
        <dbReference type="RefSeq" id="XP_015524363.2"/>
    </source>
</evidence>
<sequence length="115" mass="12475">MGVAAAFGRLMLNIAEPAYVKSELLESVTYSGALYGASVWADALSVARNMSRLEAARKASALRVVSAYRTVSTRAVMLLAGLILLHQMAVERKRIAEVEVRSGARGKAARVRLRR</sequence>
<dbReference type="OrthoDB" id="7698238at2759"/>
<dbReference type="AlphaFoldDB" id="A0A6J0CCE7"/>